<evidence type="ECO:0000256" key="2">
    <source>
        <dbReference type="ARBA" id="ARBA00022737"/>
    </source>
</evidence>
<dbReference type="CDD" id="cd04641">
    <property type="entry name" value="CBS_euAMPK_gamma-like_repeat2"/>
    <property type="match status" value="1"/>
</dbReference>
<dbReference type="InterPro" id="IPR050511">
    <property type="entry name" value="AMPK_gamma/SDS23_families"/>
</dbReference>
<feature type="domain" description="CBS" evidence="5">
    <location>
        <begin position="190"/>
        <end position="248"/>
    </location>
</feature>
<dbReference type="SUPFAM" id="SSF54631">
    <property type="entry name" value="CBS-domain pair"/>
    <property type="match status" value="2"/>
</dbReference>
<dbReference type="InterPro" id="IPR000644">
    <property type="entry name" value="CBS_dom"/>
</dbReference>
<keyword evidence="3 4" id="KW-0129">CBS domain</keyword>
<sequence length="316" mass="35808">MEDDKIAQDQAEAVKEIRRFLQSKTSYDVLPVSFRLIVLDTALLVKKSLTIFLQNGIVSAPLWNSKKARFAGLLSASDYINVIQYYFQNPHMMDKIEQFTLDGLREVEKEVGATPIETVSIHPFRPLYEACKDMIRSKARRIPLIDVDEDTGREIVVSVLTQYRILKFVALNCKETLMLKLPLARLNIGVYDNLATASMTTPVIDVIHLLVNRGVSAIPIVDESGKLLNIYEAVDVLTLIKGEIYTDLSLSVGEALMRRPDSFEGVHTCTDQDRLDTIMDTIRRSRLHRLFVVDSEGRLKGIVTLSDILKYILYSE</sequence>
<dbReference type="EMBL" id="HG937693">
    <property type="protein sequence ID" value="CDP34463.1"/>
    <property type="molecule type" value="Genomic_DNA"/>
</dbReference>
<name>A0A060T0G0_BLAAD</name>
<dbReference type="GO" id="GO:0019901">
    <property type="term" value="F:protein kinase binding"/>
    <property type="evidence" value="ECO:0007669"/>
    <property type="project" value="TreeGrafter"/>
</dbReference>
<dbReference type="PhylomeDB" id="A0A060T0G0"/>
<evidence type="ECO:0000256" key="4">
    <source>
        <dbReference type="PROSITE-ProRule" id="PRU00703"/>
    </source>
</evidence>
<evidence type="ECO:0000256" key="1">
    <source>
        <dbReference type="ARBA" id="ARBA00006750"/>
    </source>
</evidence>
<keyword evidence="2" id="KW-0677">Repeat</keyword>
<accession>A0A060T0G0</accession>
<evidence type="ECO:0000256" key="3">
    <source>
        <dbReference type="ARBA" id="ARBA00023122"/>
    </source>
</evidence>
<evidence type="ECO:0000313" key="6">
    <source>
        <dbReference type="EMBL" id="CDP34463.1"/>
    </source>
</evidence>
<dbReference type="PANTHER" id="PTHR13780">
    <property type="entry name" value="AMP-ACTIVATED PROTEIN KINASE, GAMMA REGULATORY SUBUNIT"/>
    <property type="match status" value="1"/>
</dbReference>
<dbReference type="SMART" id="SM00116">
    <property type="entry name" value="CBS"/>
    <property type="match status" value="4"/>
</dbReference>
<dbReference type="InterPro" id="IPR046342">
    <property type="entry name" value="CBS_dom_sf"/>
</dbReference>
<feature type="domain" description="CBS" evidence="5">
    <location>
        <begin position="257"/>
        <end position="316"/>
    </location>
</feature>
<organism evidence="6">
    <name type="scientific">Blastobotrys adeninivorans</name>
    <name type="common">Yeast</name>
    <name type="synonym">Arxula adeninivorans</name>
    <dbReference type="NCBI Taxonomy" id="409370"/>
    <lineage>
        <taxon>Eukaryota</taxon>
        <taxon>Fungi</taxon>
        <taxon>Dikarya</taxon>
        <taxon>Ascomycota</taxon>
        <taxon>Saccharomycotina</taxon>
        <taxon>Dipodascomycetes</taxon>
        <taxon>Dipodascales</taxon>
        <taxon>Trichomonascaceae</taxon>
        <taxon>Blastobotrys</taxon>
    </lineage>
</organism>
<dbReference type="GO" id="GO:0019887">
    <property type="term" value="F:protein kinase regulator activity"/>
    <property type="evidence" value="ECO:0007669"/>
    <property type="project" value="TreeGrafter"/>
</dbReference>
<dbReference type="GO" id="GO:0031588">
    <property type="term" value="C:nucleotide-activated protein kinase complex"/>
    <property type="evidence" value="ECO:0007669"/>
    <property type="project" value="TreeGrafter"/>
</dbReference>
<feature type="domain" description="CBS" evidence="5">
    <location>
        <begin position="113"/>
        <end position="176"/>
    </location>
</feature>
<dbReference type="PROSITE" id="PS51371">
    <property type="entry name" value="CBS"/>
    <property type="match status" value="3"/>
</dbReference>
<dbReference type="GO" id="GO:0005737">
    <property type="term" value="C:cytoplasm"/>
    <property type="evidence" value="ECO:0007669"/>
    <property type="project" value="TreeGrafter"/>
</dbReference>
<dbReference type="CDD" id="cd04618">
    <property type="entry name" value="CBS_euAMPK_gamma-like_repeat1"/>
    <property type="match status" value="1"/>
</dbReference>
<dbReference type="GO" id="GO:0016208">
    <property type="term" value="F:AMP binding"/>
    <property type="evidence" value="ECO:0007669"/>
    <property type="project" value="TreeGrafter"/>
</dbReference>
<dbReference type="Pfam" id="PF00571">
    <property type="entry name" value="CBS"/>
    <property type="match status" value="3"/>
</dbReference>
<dbReference type="GO" id="GO:0005634">
    <property type="term" value="C:nucleus"/>
    <property type="evidence" value="ECO:0007669"/>
    <property type="project" value="TreeGrafter"/>
</dbReference>
<proteinExistence type="inferred from homology"/>
<gene>
    <name evidence="6" type="ORF">GNLVRS02_ARAD1C13068g</name>
</gene>
<evidence type="ECO:0000259" key="5">
    <source>
        <dbReference type="PROSITE" id="PS51371"/>
    </source>
</evidence>
<dbReference type="PANTHER" id="PTHR13780:SF35">
    <property type="entry name" value="LD22662P"/>
    <property type="match status" value="1"/>
</dbReference>
<reference evidence="6" key="2">
    <citation type="submission" date="2014-06" db="EMBL/GenBank/DDBJ databases">
        <title>The complete genome of Blastobotrys (Arxula) adeninivorans LS3 - a yeast of biotechnological interest.</title>
        <authorList>
            <person name="Kunze G."/>
            <person name="Gaillardin C."/>
            <person name="Czernicka M."/>
            <person name="Durrens P."/>
            <person name="Martin T."/>
            <person name="Boer E."/>
            <person name="Gabaldon T."/>
            <person name="Cruz J."/>
            <person name="Talla E."/>
            <person name="Marck C."/>
            <person name="Goffeau A."/>
            <person name="Barbe V."/>
            <person name="Baret P."/>
            <person name="Baronian K."/>
            <person name="Beier S."/>
            <person name="Bleykasten C."/>
            <person name="Bode R."/>
            <person name="Casaregola S."/>
            <person name="Despons L."/>
            <person name="Fairhead C."/>
            <person name="Giersberg M."/>
            <person name="Gierski P."/>
            <person name="Hahnel U."/>
            <person name="Hartmann A."/>
            <person name="Jankowska D."/>
            <person name="Jubin C."/>
            <person name="Jung P."/>
            <person name="Lafontaine I."/>
            <person name="Leh-Louis V."/>
            <person name="Lemaire M."/>
            <person name="Marcet-Houben M."/>
            <person name="Mascher M."/>
            <person name="Morel G."/>
            <person name="Richard G.-F."/>
            <person name="Riechen J."/>
            <person name="Sacerdot C."/>
            <person name="Sarkar A."/>
            <person name="Savel G."/>
            <person name="Schacherer J."/>
            <person name="Sherman D."/>
            <person name="Straub M.-L."/>
            <person name="Stein N."/>
            <person name="Thierry A."/>
            <person name="Trautwein-Schult A."/>
            <person name="Westhof E."/>
            <person name="Worch S."/>
            <person name="Dujon B."/>
            <person name="Souciet J.-L."/>
            <person name="Wincker P."/>
            <person name="Scholz U."/>
            <person name="Neuveglise N."/>
        </authorList>
    </citation>
    <scope>NUCLEOTIDE SEQUENCE</scope>
    <source>
        <strain evidence="6">LS3</strain>
    </source>
</reference>
<protein>
    <submittedName>
        <fullName evidence="6">ARAD1C13068p</fullName>
    </submittedName>
</protein>
<dbReference type="Gene3D" id="3.10.580.10">
    <property type="entry name" value="CBS-domain"/>
    <property type="match status" value="2"/>
</dbReference>
<dbReference type="AlphaFoldDB" id="A0A060T0G0"/>
<comment type="similarity">
    <text evidence="1">Belongs to the 5'-AMP-activated protein kinase gamma subunit family.</text>
</comment>
<reference evidence="6" key="1">
    <citation type="submission" date="2014-02" db="EMBL/GenBank/DDBJ databases">
        <authorList>
            <person name="Genoscope - CEA"/>
        </authorList>
    </citation>
    <scope>NUCLEOTIDE SEQUENCE</scope>
    <source>
        <strain evidence="6">LS3</strain>
    </source>
</reference>